<name>A0AB40BUY9_DIOCR</name>
<proteinExistence type="inferred from homology"/>
<protein>
    <recommendedName>
        <fullName evidence="5">Glycosyltransferase</fullName>
        <ecNumber evidence="5">2.4.1.-</ecNumber>
    </recommendedName>
</protein>
<dbReference type="GeneID" id="120266670"/>
<dbReference type="InterPro" id="IPR002213">
    <property type="entry name" value="UDP_glucos_trans"/>
</dbReference>
<dbReference type="RefSeq" id="XP_039130244.1">
    <property type="nucleotide sequence ID" value="XM_039274310.1"/>
</dbReference>
<dbReference type="InterPro" id="IPR035595">
    <property type="entry name" value="UDP_glycos_trans_CS"/>
</dbReference>
<dbReference type="PANTHER" id="PTHR48048:SF76">
    <property type="entry name" value="UDP-GLYCOSYLTRANSFERASE 708D1-LIKE"/>
    <property type="match status" value="1"/>
</dbReference>
<keyword evidence="3 4" id="KW-0808">Transferase</keyword>
<gene>
    <name evidence="7" type="primary">LOC120266670</name>
</gene>
<dbReference type="SUPFAM" id="SSF53756">
    <property type="entry name" value="UDP-Glycosyltransferase/glycogen phosphorylase"/>
    <property type="match status" value="1"/>
</dbReference>
<dbReference type="EC" id="2.4.1.-" evidence="5"/>
<evidence type="ECO:0000256" key="1">
    <source>
        <dbReference type="ARBA" id="ARBA00009995"/>
    </source>
</evidence>
<dbReference type="FunFam" id="3.40.50.2000:FF:000056">
    <property type="entry name" value="Glycosyltransferase"/>
    <property type="match status" value="1"/>
</dbReference>
<evidence type="ECO:0000256" key="2">
    <source>
        <dbReference type="ARBA" id="ARBA00022676"/>
    </source>
</evidence>
<dbReference type="AlphaFoldDB" id="A0AB40BUY9"/>
<keyword evidence="6" id="KW-1185">Reference proteome</keyword>
<dbReference type="PANTHER" id="PTHR48048">
    <property type="entry name" value="GLYCOSYLTRANSFERASE"/>
    <property type="match status" value="1"/>
</dbReference>
<evidence type="ECO:0000256" key="4">
    <source>
        <dbReference type="RuleBase" id="RU003718"/>
    </source>
</evidence>
<dbReference type="GO" id="GO:0035251">
    <property type="term" value="F:UDP-glucosyltransferase activity"/>
    <property type="evidence" value="ECO:0007669"/>
    <property type="project" value="InterPro"/>
</dbReference>
<sequence length="460" mass="49984">MAFSGDQPPPPPPPHIALLPSSGMGHLTPFTRLAATLASHGCHVTILVIHPMVSSAESHHISDLLSTFSTIHSLHLTITPLDIPGDPFYLQCEAIRRSPHLIVPLLRAASPPLSGIVIDISLASAFLPATAGIALTNYIFFTSSATMLSLYSYLPIYITNKTTSTIGDVEVPGVRLVQKASVPMALHDPEELFTVQVLENARALVQANGVLVNTFEALEPKALMALNDGVVVPGFPPVIAVGPLKQLLLKKKLVFPWLDEQPERSVLYVSFGSRTAMSVEQIRELGIGLELSGVKFLWVVKTKKVDKEEEEVELEEVLGKEMVERIKERGSMVVHGWVEQEEILKHGAVGGFVSHCGWNSVMEAAMHGVPVLAWPQHADQRVNSELVRRSGLGIWVEDWSWGGEEKVVKGEEIGERVKELMDNSVVRSSAVKVTAEAVKAVGDGGSSEKNLAEFIAKLKV</sequence>
<dbReference type="PROSITE" id="PS00375">
    <property type="entry name" value="UDPGT"/>
    <property type="match status" value="1"/>
</dbReference>
<dbReference type="Gene3D" id="3.40.50.2000">
    <property type="entry name" value="Glycogen Phosphorylase B"/>
    <property type="match status" value="2"/>
</dbReference>
<dbReference type="Pfam" id="PF00201">
    <property type="entry name" value="UDPGT"/>
    <property type="match status" value="1"/>
</dbReference>
<organism evidence="6 7">
    <name type="scientific">Dioscorea cayennensis subsp. rotundata</name>
    <name type="common">White Guinea yam</name>
    <name type="synonym">Dioscorea rotundata</name>
    <dbReference type="NCBI Taxonomy" id="55577"/>
    <lineage>
        <taxon>Eukaryota</taxon>
        <taxon>Viridiplantae</taxon>
        <taxon>Streptophyta</taxon>
        <taxon>Embryophyta</taxon>
        <taxon>Tracheophyta</taxon>
        <taxon>Spermatophyta</taxon>
        <taxon>Magnoliopsida</taxon>
        <taxon>Liliopsida</taxon>
        <taxon>Dioscoreales</taxon>
        <taxon>Dioscoreaceae</taxon>
        <taxon>Dioscorea</taxon>
    </lineage>
</organism>
<evidence type="ECO:0000313" key="6">
    <source>
        <dbReference type="Proteomes" id="UP001515500"/>
    </source>
</evidence>
<reference evidence="7" key="1">
    <citation type="submission" date="2025-08" db="UniProtKB">
        <authorList>
            <consortium name="RefSeq"/>
        </authorList>
    </citation>
    <scope>IDENTIFICATION</scope>
</reference>
<dbReference type="InterPro" id="IPR050481">
    <property type="entry name" value="UDP-glycosyltransf_plant"/>
</dbReference>
<evidence type="ECO:0000313" key="7">
    <source>
        <dbReference type="RefSeq" id="XP_039130244.1"/>
    </source>
</evidence>
<evidence type="ECO:0000256" key="3">
    <source>
        <dbReference type="ARBA" id="ARBA00022679"/>
    </source>
</evidence>
<dbReference type="Proteomes" id="UP001515500">
    <property type="component" value="Chromosome 8"/>
</dbReference>
<dbReference type="CDD" id="cd03784">
    <property type="entry name" value="GT1_Gtf-like"/>
    <property type="match status" value="1"/>
</dbReference>
<evidence type="ECO:0000256" key="5">
    <source>
        <dbReference type="RuleBase" id="RU362057"/>
    </source>
</evidence>
<comment type="similarity">
    <text evidence="1 4">Belongs to the UDP-glycosyltransferase family.</text>
</comment>
<keyword evidence="2 4" id="KW-0328">Glycosyltransferase</keyword>
<accession>A0AB40BUY9</accession>